<dbReference type="GO" id="GO:0015627">
    <property type="term" value="C:type II protein secretion system complex"/>
    <property type="evidence" value="ECO:0007669"/>
    <property type="project" value="TreeGrafter"/>
</dbReference>
<proteinExistence type="inferred from homology"/>
<evidence type="ECO:0000313" key="3">
    <source>
        <dbReference type="EMBL" id="AEP09852.1"/>
    </source>
</evidence>
<gene>
    <name evidence="3" type="ordered locus">MICA_1534</name>
</gene>
<dbReference type="eggNOG" id="COG1450">
    <property type="taxonomic scope" value="Bacteria"/>
</dbReference>
<dbReference type="PANTHER" id="PTHR30332">
    <property type="entry name" value="PROBABLE GENERAL SECRETION PATHWAY PROTEIN D"/>
    <property type="match status" value="1"/>
</dbReference>
<dbReference type="EMBL" id="CP002382">
    <property type="protein sequence ID" value="AEP09852.1"/>
    <property type="molecule type" value="Genomic_DNA"/>
</dbReference>
<dbReference type="PROSITE" id="PS51257">
    <property type="entry name" value="PROKAR_LIPOPROTEIN"/>
    <property type="match status" value="1"/>
</dbReference>
<evidence type="ECO:0000313" key="4">
    <source>
        <dbReference type="Proteomes" id="UP000009286"/>
    </source>
</evidence>
<dbReference type="HOGENOM" id="CLU_006756_3_0_5"/>
<feature type="domain" description="Type II/III secretion system secretin-like" evidence="2">
    <location>
        <begin position="418"/>
        <end position="602"/>
    </location>
</feature>
<dbReference type="KEGG" id="mai:MICA_1534"/>
<dbReference type="Pfam" id="PF00263">
    <property type="entry name" value="Secretin"/>
    <property type="match status" value="1"/>
</dbReference>
<dbReference type="PANTHER" id="PTHR30332:SF17">
    <property type="entry name" value="TYPE IV PILIATION SYSTEM PROTEIN DR_0774-RELATED"/>
    <property type="match status" value="1"/>
</dbReference>
<evidence type="ECO:0000259" key="2">
    <source>
        <dbReference type="Pfam" id="PF00263"/>
    </source>
</evidence>
<dbReference type="InterPro" id="IPR001775">
    <property type="entry name" value="GspD/PilQ"/>
</dbReference>
<keyword evidence="4" id="KW-1185">Reference proteome</keyword>
<organism evidence="3 4">
    <name type="scientific">Micavibrio aeruginosavorus (strain ARL-13)</name>
    <dbReference type="NCBI Taxonomy" id="856793"/>
    <lineage>
        <taxon>Bacteria</taxon>
        <taxon>Pseudomonadati</taxon>
        <taxon>Bdellovibrionota</taxon>
        <taxon>Bdellovibrionia</taxon>
        <taxon>Bdellovibrionales</taxon>
        <taxon>Pseudobdellovibrionaceae</taxon>
        <taxon>Micavibrio</taxon>
    </lineage>
</organism>
<name>G2KPN3_MICAA</name>
<dbReference type="InterPro" id="IPR050810">
    <property type="entry name" value="Bact_Secretion_Sys_Channel"/>
</dbReference>
<dbReference type="RefSeq" id="WP_014103075.1">
    <property type="nucleotide sequence ID" value="NC_016026.1"/>
</dbReference>
<sequence length="626" mass="67500">MPVNSRTLRSFGRLSMMIVGTSATALMLGGCDLTRNYLKADRSTNMEFQDYRDALAPRINEESEEAKAAKMAQNNIPDLMPYVAAPSKNLKPMPLVSISVNQTVPLRDALYQLAEQAGYDLELDPNITGSVIFTARERPLDSVIQRISEIAGLRYSFDDDVLRVELDKPYHKTYKIDYLSYIRKSESGISNDISVVSGGTASTGSKFAASSSSEADFWGELSTNLQQILGVTTTAASLMTASDPTITAAASNPAPVAPATTTDANGNPVVQVQAPQAVLNVTSLPTTQTDPNSGMSAGEGGGAEPSFAINKQAGIVSIYANDRQHAQIRDYLTELRSSVTSQVLIEAKILEVSLTDEFATGINWNLLEGMIGEWSLGFDVTAAGGLIRPDFSEATNPVSNFVMGYAGNDVEAVIQAISRFGTVRALSSPRLTVLNNQSAVLNVADNRVYFELDIDVTTQDNNTQTTIDSEIKSVPEGVLINVIPSIDTETKTISMAVRPTVTRIVDQVADPAVAFTVANNNLATNIQSLIPVVNIQEMDSVVRAHSGQPLIMGGLMEDRTQSTQQGVPVLSEIPLFGSAFRNQVDNIQKTELVIFLKATIIDGSGISPIDRDLYRQFSGDRRPDNI</sequence>
<accession>G2KPN3</accession>
<protein>
    <submittedName>
        <fullName evidence="3">Bacterial type II and III secretion system family protein</fullName>
    </submittedName>
</protein>
<dbReference type="AlphaFoldDB" id="G2KPN3"/>
<evidence type="ECO:0000256" key="1">
    <source>
        <dbReference type="RuleBase" id="RU004003"/>
    </source>
</evidence>
<dbReference type="GO" id="GO:0009306">
    <property type="term" value="P:protein secretion"/>
    <property type="evidence" value="ECO:0007669"/>
    <property type="project" value="InterPro"/>
</dbReference>
<dbReference type="STRING" id="856793.MICA_1534"/>
<dbReference type="PRINTS" id="PR00811">
    <property type="entry name" value="BCTERIALGSPD"/>
</dbReference>
<reference evidence="3 4" key="1">
    <citation type="journal article" date="2011" name="BMC Genomics">
        <title>Genomic insights into an obligate epibiotic bacterial predator: Micavibrio aeruginosavorus ARL-13.</title>
        <authorList>
            <person name="Wang Z."/>
            <person name="Kadouri D."/>
            <person name="Wu M."/>
        </authorList>
    </citation>
    <scope>NUCLEOTIDE SEQUENCE [LARGE SCALE GENOMIC DNA]</scope>
    <source>
        <strain evidence="3 4">ARL-13</strain>
    </source>
</reference>
<dbReference type="Gene3D" id="3.30.1370.130">
    <property type="match status" value="1"/>
</dbReference>
<comment type="similarity">
    <text evidence="1">Belongs to the bacterial secretin family.</text>
</comment>
<dbReference type="InterPro" id="IPR004846">
    <property type="entry name" value="T2SS/T3SS_dom"/>
</dbReference>
<dbReference type="Proteomes" id="UP000009286">
    <property type="component" value="Chromosome"/>
</dbReference>